<keyword evidence="4" id="KW-0663">Pyridoxal phosphate</keyword>
<dbReference type="GO" id="GO:0008696">
    <property type="term" value="F:4-amino-4-deoxychorismate lyase activity"/>
    <property type="evidence" value="ECO:0007669"/>
    <property type="project" value="UniProtKB-EC"/>
</dbReference>
<comment type="subunit">
    <text evidence="3">Homodimer.</text>
</comment>
<evidence type="ECO:0000256" key="9">
    <source>
        <dbReference type="ARBA" id="ARBA00049529"/>
    </source>
</evidence>
<keyword evidence="5" id="KW-0289">Folate biosynthesis</keyword>
<comment type="catalytic activity">
    <reaction evidence="9">
        <text>4-amino-4-deoxychorismate = 4-aminobenzoate + pyruvate + H(+)</text>
        <dbReference type="Rhea" id="RHEA:16201"/>
        <dbReference type="ChEBI" id="CHEBI:15361"/>
        <dbReference type="ChEBI" id="CHEBI:15378"/>
        <dbReference type="ChEBI" id="CHEBI:17836"/>
        <dbReference type="ChEBI" id="CHEBI:58406"/>
        <dbReference type="EC" id="4.1.3.38"/>
    </reaction>
</comment>
<accession>A0ABW8KWW4</accession>
<dbReference type="Gene3D" id="3.20.10.10">
    <property type="entry name" value="D-amino Acid Aminotransferase, subunit A, domain 2"/>
    <property type="match status" value="1"/>
</dbReference>
<gene>
    <name evidence="11" type="primary">pabC</name>
    <name evidence="11" type="ORF">ACI2JU_10390</name>
</gene>
<dbReference type="InterPro" id="IPR043131">
    <property type="entry name" value="BCAT-like_N"/>
</dbReference>
<comment type="caution">
    <text evidence="11">The sequence shown here is derived from an EMBL/GenBank/DDBJ whole genome shotgun (WGS) entry which is preliminary data.</text>
</comment>
<evidence type="ECO:0000256" key="7">
    <source>
        <dbReference type="ARBA" id="ARBA00035633"/>
    </source>
</evidence>
<comment type="pathway">
    <text evidence="7">Cofactor biosynthesis; tetrahydrofolate biosynthesis; 4-aminobenzoate from chorismate: step 2/2.</text>
</comment>
<keyword evidence="6 11" id="KW-0456">Lyase</keyword>
<dbReference type="Gene3D" id="3.30.470.10">
    <property type="match status" value="1"/>
</dbReference>
<dbReference type="EC" id="4.1.3.38" evidence="8 10"/>
<evidence type="ECO:0000256" key="8">
    <source>
        <dbReference type="ARBA" id="ARBA00035676"/>
    </source>
</evidence>
<comment type="cofactor">
    <cofactor evidence="1">
        <name>pyridoxal 5'-phosphate</name>
        <dbReference type="ChEBI" id="CHEBI:597326"/>
    </cofactor>
</comment>
<dbReference type="Pfam" id="PF01063">
    <property type="entry name" value="Aminotran_4"/>
    <property type="match status" value="1"/>
</dbReference>
<evidence type="ECO:0000256" key="5">
    <source>
        <dbReference type="ARBA" id="ARBA00022909"/>
    </source>
</evidence>
<evidence type="ECO:0000256" key="1">
    <source>
        <dbReference type="ARBA" id="ARBA00001933"/>
    </source>
</evidence>
<comment type="similarity">
    <text evidence="2">Belongs to the class-IV pyridoxal-phosphate-dependent aminotransferase family.</text>
</comment>
<name>A0ABW8KWW4_9GAMM</name>
<dbReference type="InterPro" id="IPR036038">
    <property type="entry name" value="Aminotransferase-like"/>
</dbReference>
<dbReference type="PANTHER" id="PTHR42743:SF2">
    <property type="entry name" value="AMINODEOXYCHORISMATE LYASE"/>
    <property type="match status" value="1"/>
</dbReference>
<dbReference type="InterPro" id="IPR043132">
    <property type="entry name" value="BCAT-like_C"/>
</dbReference>
<evidence type="ECO:0000313" key="12">
    <source>
        <dbReference type="Proteomes" id="UP001620262"/>
    </source>
</evidence>
<organism evidence="11 12">
    <name type="scientific">Pseudoalteromonas rhizosphaerae</name>
    <dbReference type="NCBI Taxonomy" id="2518973"/>
    <lineage>
        <taxon>Bacteria</taxon>
        <taxon>Pseudomonadati</taxon>
        <taxon>Pseudomonadota</taxon>
        <taxon>Gammaproteobacteria</taxon>
        <taxon>Alteromonadales</taxon>
        <taxon>Pseudoalteromonadaceae</taxon>
        <taxon>Pseudoalteromonas</taxon>
    </lineage>
</organism>
<proteinExistence type="inferred from homology"/>
<reference evidence="11 12" key="1">
    <citation type="submission" date="2024-11" db="EMBL/GenBank/DDBJ databases">
        <title>The Natural Products Discovery Center: Release of the First 8490 Sequenced Strains for Exploring Actinobacteria Biosynthetic Diversity.</title>
        <authorList>
            <person name="Kalkreuter E."/>
            <person name="Kautsar S.A."/>
            <person name="Yang D."/>
            <person name="Bader C.D."/>
            <person name="Teijaro C.N."/>
            <person name="Fluegel L."/>
            <person name="Davis C.M."/>
            <person name="Simpson J.R."/>
            <person name="Lauterbach L."/>
            <person name="Steele A.D."/>
            <person name="Gui C."/>
            <person name="Meng S."/>
            <person name="Li G."/>
            <person name="Viehrig K."/>
            <person name="Ye F."/>
            <person name="Su P."/>
            <person name="Kiefer A.F."/>
            <person name="Nichols A."/>
            <person name="Cepeda A.J."/>
            <person name="Yan W."/>
            <person name="Fan B."/>
            <person name="Jiang Y."/>
            <person name="Adhikari A."/>
            <person name="Zheng C.-J."/>
            <person name="Schuster L."/>
            <person name="Cowan T.M."/>
            <person name="Smanski M.J."/>
            <person name="Chevrette M.G."/>
            <person name="De Carvalho L.P.S."/>
            <person name="Shen B."/>
        </authorList>
    </citation>
    <scope>NUCLEOTIDE SEQUENCE [LARGE SCALE GENOMIC DNA]</scope>
    <source>
        <strain evidence="11 12">NPDC078403</strain>
    </source>
</reference>
<dbReference type="InterPro" id="IPR050571">
    <property type="entry name" value="Class-IV_PLP-Dep_Aminotrnsfr"/>
</dbReference>
<evidence type="ECO:0000313" key="11">
    <source>
        <dbReference type="EMBL" id="MFK3864284.1"/>
    </source>
</evidence>
<evidence type="ECO:0000256" key="10">
    <source>
        <dbReference type="NCBIfam" id="TIGR03461"/>
    </source>
</evidence>
<dbReference type="RefSeq" id="WP_404675369.1">
    <property type="nucleotide sequence ID" value="NZ_JBJDOT010000012.1"/>
</dbReference>
<keyword evidence="12" id="KW-1185">Reference proteome</keyword>
<dbReference type="InterPro" id="IPR001544">
    <property type="entry name" value="Aminotrans_IV"/>
</dbReference>
<dbReference type="Proteomes" id="UP001620262">
    <property type="component" value="Unassembled WGS sequence"/>
</dbReference>
<evidence type="ECO:0000256" key="2">
    <source>
        <dbReference type="ARBA" id="ARBA00009320"/>
    </source>
</evidence>
<dbReference type="SUPFAM" id="SSF56752">
    <property type="entry name" value="D-aminoacid aminotransferase-like PLP-dependent enzymes"/>
    <property type="match status" value="1"/>
</dbReference>
<dbReference type="NCBIfam" id="NF004761">
    <property type="entry name" value="PRK06092.1"/>
    <property type="match status" value="1"/>
</dbReference>
<dbReference type="InterPro" id="IPR017824">
    <property type="entry name" value="Aminodeoxychorismate_lyase_IV"/>
</dbReference>
<protein>
    <recommendedName>
        <fullName evidence="8 10">Aminodeoxychorismate lyase</fullName>
        <ecNumber evidence="8 10">4.1.3.38</ecNumber>
    </recommendedName>
</protein>
<dbReference type="PANTHER" id="PTHR42743">
    <property type="entry name" value="AMINO-ACID AMINOTRANSFERASE"/>
    <property type="match status" value="1"/>
</dbReference>
<dbReference type="EMBL" id="JBJDOT010000012">
    <property type="protein sequence ID" value="MFK3864284.1"/>
    <property type="molecule type" value="Genomic_DNA"/>
</dbReference>
<sequence>MQNMPKQKTHIAQTIKLVTPQQGVSISSNDRGFNYGDGFFTTAKIVDAEVEHWPLHRARLVECAQRLSFGELDLSALQQAIAEYIKTVSLGVLKIVVTRGEGGRGYGLPEQSNLLIVLSLLPFPSHYAQLAQQGIKLAISPVQLASQPLLAGLKTLNRLEQVMIKRAMQGQDCDDALVCDYHHNVIETSAANIFAIKNGRVFSPSLQNCGIQGVYLQSLCDKLTIEFTDIKLEQLLQMEAVFSCNSLMGIVPVTAIDGMQFELANSLVLLHGLFTKESAC</sequence>
<evidence type="ECO:0000256" key="4">
    <source>
        <dbReference type="ARBA" id="ARBA00022898"/>
    </source>
</evidence>
<evidence type="ECO:0000256" key="6">
    <source>
        <dbReference type="ARBA" id="ARBA00023239"/>
    </source>
</evidence>
<dbReference type="NCBIfam" id="TIGR03461">
    <property type="entry name" value="pabC_Proteo"/>
    <property type="match status" value="1"/>
</dbReference>
<evidence type="ECO:0000256" key="3">
    <source>
        <dbReference type="ARBA" id="ARBA00011738"/>
    </source>
</evidence>